<feature type="transmembrane region" description="Helical" evidence="6">
    <location>
        <begin position="353"/>
        <end position="379"/>
    </location>
</feature>
<name>A0A8J3IYV4_9CHLR</name>
<feature type="transmembrane region" description="Helical" evidence="6">
    <location>
        <begin position="16"/>
        <end position="41"/>
    </location>
</feature>
<evidence type="ECO:0000256" key="4">
    <source>
        <dbReference type="ARBA" id="ARBA00022989"/>
    </source>
</evidence>
<comment type="caution">
    <text evidence="8">The sequence shown here is derived from an EMBL/GenBank/DDBJ whole genome shotgun (WGS) entry which is preliminary data.</text>
</comment>
<keyword evidence="4 6" id="KW-1133">Transmembrane helix</keyword>
<dbReference type="PROSITE" id="PS50850">
    <property type="entry name" value="MFS"/>
    <property type="match status" value="2"/>
</dbReference>
<evidence type="ECO:0000313" key="9">
    <source>
        <dbReference type="Proteomes" id="UP000597444"/>
    </source>
</evidence>
<evidence type="ECO:0000313" key="8">
    <source>
        <dbReference type="EMBL" id="GHP01016.1"/>
    </source>
</evidence>
<dbReference type="EMBL" id="BNJK01000004">
    <property type="protein sequence ID" value="GHP01016.1"/>
    <property type="molecule type" value="Genomic_DNA"/>
</dbReference>
<keyword evidence="2" id="KW-1003">Cell membrane</keyword>
<protein>
    <submittedName>
        <fullName evidence="8">MFS transporter</fullName>
    </submittedName>
</protein>
<proteinExistence type="predicted"/>
<keyword evidence="9" id="KW-1185">Reference proteome</keyword>
<feature type="transmembrane region" description="Helical" evidence="6">
    <location>
        <begin position="226"/>
        <end position="249"/>
    </location>
</feature>
<evidence type="ECO:0000256" key="2">
    <source>
        <dbReference type="ARBA" id="ARBA00022475"/>
    </source>
</evidence>
<dbReference type="SUPFAM" id="SSF103473">
    <property type="entry name" value="MFS general substrate transporter"/>
    <property type="match status" value="1"/>
</dbReference>
<keyword evidence="3 6" id="KW-0812">Transmembrane</keyword>
<dbReference type="AlphaFoldDB" id="A0A8J3IYV4"/>
<comment type="subcellular location">
    <subcellularLocation>
        <location evidence="1">Cell membrane</location>
        <topology evidence="1">Multi-pass membrane protein</topology>
    </subcellularLocation>
</comment>
<dbReference type="InterPro" id="IPR036259">
    <property type="entry name" value="MFS_trans_sf"/>
</dbReference>
<organism evidence="8 9">
    <name type="scientific">Reticulibacter mediterranei</name>
    <dbReference type="NCBI Taxonomy" id="2778369"/>
    <lineage>
        <taxon>Bacteria</taxon>
        <taxon>Bacillati</taxon>
        <taxon>Chloroflexota</taxon>
        <taxon>Ktedonobacteria</taxon>
        <taxon>Ktedonobacterales</taxon>
        <taxon>Reticulibacteraceae</taxon>
        <taxon>Reticulibacter</taxon>
    </lineage>
</organism>
<dbReference type="PANTHER" id="PTHR23513:SF6">
    <property type="entry name" value="MAJOR FACILITATOR SUPERFAMILY ASSOCIATED DOMAIN-CONTAINING PROTEIN"/>
    <property type="match status" value="1"/>
</dbReference>
<feature type="transmembrane region" description="Helical" evidence="6">
    <location>
        <begin position="53"/>
        <end position="71"/>
    </location>
</feature>
<gene>
    <name evidence="8" type="ORF">KSF_110630</name>
</gene>
<dbReference type="InterPro" id="IPR020846">
    <property type="entry name" value="MFS_dom"/>
</dbReference>
<feature type="domain" description="Major facilitator superfamily (MFS) profile" evidence="7">
    <location>
        <begin position="1"/>
        <end position="200"/>
    </location>
</feature>
<accession>A0A8J3IYV4</accession>
<feature type="transmembrane region" description="Helical" evidence="6">
    <location>
        <begin position="293"/>
        <end position="313"/>
    </location>
</feature>
<feature type="transmembrane region" description="Helical" evidence="6">
    <location>
        <begin position="261"/>
        <end position="286"/>
    </location>
</feature>
<dbReference type="Gene3D" id="1.20.1250.20">
    <property type="entry name" value="MFS general substrate transporter like domains"/>
    <property type="match status" value="2"/>
</dbReference>
<sequence>MSSSEQAPRTANRLPIVAFFVGCAISNVGDMCTLLAIPWFVLQTTGSVTQTGITAFFATLPAVFSAFFGSVLVDRLGYKRTSVIGDLASGITIMLVPFLYSTAGLAFWQLLLLVFLGGLLKSPATTARHALLPDLAELASMRLEQANAFYDGIGRIAGLIGAPLAGVLIAVIGTSNLLWLDAASFAISALLIGFAVPFQSSRQATKSENGYFGALREGVRFIQHDTLVLSFVVVILITNLIDAAFFSVVEPVYIKHIFNSVLPLALITATMGGAAFVGTLLFGLFGHRLPRRLTCVIGYTVGGALRFWIFLYLPILPVLIGWHIIAGLGIAVVNPIVGTVMQERLPAEMRARIFGAVGAGMLAGIPLGTFLSGYVVAWIGLQMTLLIMGILYFVTTLSLLVNPALKAMDVPLEEVGGATVSKVK</sequence>
<reference evidence="8" key="1">
    <citation type="submission" date="2020-10" db="EMBL/GenBank/DDBJ databases">
        <title>Taxonomic study of unclassified bacteria belonging to the class Ktedonobacteria.</title>
        <authorList>
            <person name="Yabe S."/>
            <person name="Wang C.M."/>
            <person name="Zheng Y."/>
            <person name="Sakai Y."/>
            <person name="Cavaletti L."/>
            <person name="Monciardini P."/>
            <person name="Donadio S."/>
        </authorList>
    </citation>
    <scope>NUCLEOTIDE SEQUENCE</scope>
    <source>
        <strain evidence="8">ID150040</strain>
    </source>
</reference>
<feature type="transmembrane region" description="Helical" evidence="6">
    <location>
        <begin position="385"/>
        <end position="405"/>
    </location>
</feature>
<feature type="domain" description="Major facilitator superfamily (MFS) profile" evidence="7">
    <location>
        <begin position="228"/>
        <end position="424"/>
    </location>
</feature>
<dbReference type="CDD" id="cd06173">
    <property type="entry name" value="MFS_MefA_like"/>
    <property type="match status" value="1"/>
</dbReference>
<dbReference type="Pfam" id="PF07690">
    <property type="entry name" value="MFS_1"/>
    <property type="match status" value="1"/>
</dbReference>
<dbReference type="RefSeq" id="WP_220211589.1">
    <property type="nucleotide sequence ID" value="NZ_BNJK01000004.1"/>
</dbReference>
<evidence type="ECO:0000256" key="1">
    <source>
        <dbReference type="ARBA" id="ARBA00004651"/>
    </source>
</evidence>
<keyword evidence="5 6" id="KW-0472">Membrane</keyword>
<dbReference type="Proteomes" id="UP000597444">
    <property type="component" value="Unassembled WGS sequence"/>
</dbReference>
<evidence type="ECO:0000259" key="7">
    <source>
        <dbReference type="PROSITE" id="PS50850"/>
    </source>
</evidence>
<dbReference type="InterPro" id="IPR011701">
    <property type="entry name" value="MFS"/>
</dbReference>
<feature type="transmembrane region" description="Helical" evidence="6">
    <location>
        <begin position="319"/>
        <end position="341"/>
    </location>
</feature>
<feature type="transmembrane region" description="Helical" evidence="6">
    <location>
        <begin position="148"/>
        <end position="172"/>
    </location>
</feature>
<evidence type="ECO:0000256" key="6">
    <source>
        <dbReference type="SAM" id="Phobius"/>
    </source>
</evidence>
<dbReference type="GO" id="GO:0022857">
    <property type="term" value="F:transmembrane transporter activity"/>
    <property type="evidence" value="ECO:0007669"/>
    <property type="project" value="InterPro"/>
</dbReference>
<evidence type="ECO:0000256" key="3">
    <source>
        <dbReference type="ARBA" id="ARBA00022692"/>
    </source>
</evidence>
<dbReference type="GO" id="GO:0005886">
    <property type="term" value="C:plasma membrane"/>
    <property type="evidence" value="ECO:0007669"/>
    <property type="project" value="UniProtKB-SubCell"/>
</dbReference>
<dbReference type="PANTHER" id="PTHR23513">
    <property type="entry name" value="INTEGRAL MEMBRANE EFFLUX PROTEIN-RELATED"/>
    <property type="match status" value="1"/>
</dbReference>
<evidence type="ECO:0000256" key="5">
    <source>
        <dbReference type="ARBA" id="ARBA00023136"/>
    </source>
</evidence>